<evidence type="ECO:0000259" key="1">
    <source>
        <dbReference type="SMART" id="SM00245"/>
    </source>
</evidence>
<sequence>MRHLLSSFFLYAILIMCALPLVLGGCIREDEYDNSPTGNFEALWKLINEHYCFLDYKQIDWDSIYNVYSRQITDDMDDDALFEVLGNMLAELKDGHVNLYSAWNTARYWDWYLDYPRNFDEALVEQYLGRDYRIGGGAEYTILKDNIGYVYYGDFSSGIGDGNLDEMLLYLAVCNGLIIDVRNNGGGNLTTASQLAARFTNEQVLTGYIQHKTGPGHSDFSDPEPVYLDPSDGVRWQKPVVVLTNRHSYSATNDFVNSMNCLPQVTLLGDKTGGGSGLPFSSELPNGWGVRFSASPMLDAQKQHIEFGIDPDVKLDMTDEDENEGRDTLIEAARALLNSSAD</sequence>
<dbReference type="CDD" id="cd07563">
    <property type="entry name" value="Peptidase_S41_IRBP"/>
    <property type="match status" value="1"/>
</dbReference>
<dbReference type="PROSITE" id="PS51257">
    <property type="entry name" value="PROKAR_LIPOPROTEIN"/>
    <property type="match status" value="1"/>
</dbReference>
<dbReference type="SMART" id="SM00245">
    <property type="entry name" value="TSPc"/>
    <property type="match status" value="1"/>
</dbReference>
<comment type="caution">
    <text evidence="2">The sequence shown here is derived from an EMBL/GenBank/DDBJ whole genome shotgun (WGS) entry which is preliminary data.</text>
</comment>
<dbReference type="InterPro" id="IPR028204">
    <property type="entry name" value="Tricorn_C1"/>
</dbReference>
<protein>
    <submittedName>
        <fullName evidence="2">S41 family peptidase</fullName>
    </submittedName>
</protein>
<dbReference type="Proteomes" id="UP000823860">
    <property type="component" value="Unassembled WGS sequence"/>
</dbReference>
<proteinExistence type="predicted"/>
<reference evidence="2" key="1">
    <citation type="journal article" date="2021" name="PeerJ">
        <title>Extensive microbial diversity within the chicken gut microbiome revealed by metagenomics and culture.</title>
        <authorList>
            <person name="Gilroy R."/>
            <person name="Ravi A."/>
            <person name="Getino M."/>
            <person name="Pursley I."/>
            <person name="Horton D.L."/>
            <person name="Alikhan N.F."/>
            <person name="Baker D."/>
            <person name="Gharbi K."/>
            <person name="Hall N."/>
            <person name="Watson M."/>
            <person name="Adriaenssens E.M."/>
            <person name="Foster-Nyarko E."/>
            <person name="Jarju S."/>
            <person name="Secka A."/>
            <person name="Antonio M."/>
            <person name="Oren A."/>
            <person name="Chaudhuri R.R."/>
            <person name="La Ragione R."/>
            <person name="Hildebrand F."/>
            <person name="Pallen M.J."/>
        </authorList>
    </citation>
    <scope>NUCLEOTIDE SEQUENCE</scope>
    <source>
        <strain evidence="2">ChiHecec1B25-7008</strain>
    </source>
</reference>
<dbReference type="GO" id="GO:0006508">
    <property type="term" value="P:proteolysis"/>
    <property type="evidence" value="ECO:0007669"/>
    <property type="project" value="InterPro"/>
</dbReference>
<feature type="domain" description="Tail specific protease" evidence="1">
    <location>
        <begin position="116"/>
        <end position="316"/>
    </location>
</feature>
<dbReference type="AlphaFoldDB" id="A0A9D2HR00"/>
<reference evidence="2" key="2">
    <citation type="submission" date="2021-04" db="EMBL/GenBank/DDBJ databases">
        <authorList>
            <person name="Gilroy R."/>
        </authorList>
    </citation>
    <scope>NUCLEOTIDE SEQUENCE</scope>
    <source>
        <strain evidence="2">ChiHecec1B25-7008</strain>
    </source>
</reference>
<dbReference type="Gene3D" id="3.30.750.44">
    <property type="match status" value="1"/>
</dbReference>
<dbReference type="PANTHER" id="PTHR11261:SF3">
    <property type="entry name" value="RETINOL-BINDING PROTEIN 3"/>
    <property type="match status" value="1"/>
</dbReference>
<dbReference type="InterPro" id="IPR029045">
    <property type="entry name" value="ClpP/crotonase-like_dom_sf"/>
</dbReference>
<dbReference type="Pfam" id="PF14684">
    <property type="entry name" value="Tricorn_C1"/>
    <property type="match status" value="1"/>
</dbReference>
<gene>
    <name evidence="2" type="ORF">H9785_02605</name>
</gene>
<accession>A0A9D2HR00</accession>
<dbReference type="Gene3D" id="3.90.226.10">
    <property type="entry name" value="2-enoyl-CoA Hydratase, Chain A, domain 1"/>
    <property type="match status" value="1"/>
</dbReference>
<name>A0A9D2HR00_9BACE</name>
<evidence type="ECO:0000313" key="2">
    <source>
        <dbReference type="EMBL" id="HJA82856.1"/>
    </source>
</evidence>
<dbReference type="InterPro" id="IPR005151">
    <property type="entry name" value="Tail-specific_protease"/>
</dbReference>
<organism evidence="2 3">
    <name type="scientific">Candidatus Bacteroides intestinavium</name>
    <dbReference type="NCBI Taxonomy" id="2838469"/>
    <lineage>
        <taxon>Bacteria</taxon>
        <taxon>Pseudomonadati</taxon>
        <taxon>Bacteroidota</taxon>
        <taxon>Bacteroidia</taxon>
        <taxon>Bacteroidales</taxon>
        <taxon>Bacteroidaceae</taxon>
        <taxon>Bacteroides</taxon>
    </lineage>
</organism>
<dbReference type="Pfam" id="PF03572">
    <property type="entry name" value="Peptidase_S41"/>
    <property type="match status" value="1"/>
</dbReference>
<dbReference type="EMBL" id="DWZE01000033">
    <property type="protein sequence ID" value="HJA82856.1"/>
    <property type="molecule type" value="Genomic_DNA"/>
</dbReference>
<dbReference type="GO" id="GO:0008236">
    <property type="term" value="F:serine-type peptidase activity"/>
    <property type="evidence" value="ECO:0007669"/>
    <property type="project" value="InterPro"/>
</dbReference>
<dbReference type="SUPFAM" id="SSF52096">
    <property type="entry name" value="ClpP/crotonase"/>
    <property type="match status" value="1"/>
</dbReference>
<dbReference type="PANTHER" id="PTHR11261">
    <property type="entry name" value="INTERPHOTORECEPTOR RETINOID-BINDING PROTEIN"/>
    <property type="match status" value="1"/>
</dbReference>
<evidence type="ECO:0000313" key="3">
    <source>
        <dbReference type="Proteomes" id="UP000823860"/>
    </source>
</evidence>